<dbReference type="PROSITE" id="PS51257">
    <property type="entry name" value="PROKAR_LIPOPROTEIN"/>
    <property type="match status" value="1"/>
</dbReference>
<evidence type="ECO:0000256" key="6">
    <source>
        <dbReference type="SAM" id="Phobius"/>
    </source>
</evidence>
<accession>A0AAJ1VEA3</accession>
<dbReference type="InterPro" id="IPR018365">
    <property type="entry name" value="Cell_cycle_FtsW-rel_CS"/>
</dbReference>
<reference evidence="7" key="1">
    <citation type="submission" date="2023-06" db="EMBL/GenBank/DDBJ databases">
        <title>Comparative genomics of Bacillaceae isolates and their secondary metabolite potential.</title>
        <authorList>
            <person name="Song L."/>
            <person name="Nielsen L.J."/>
            <person name="Mohite O."/>
            <person name="Xu X."/>
            <person name="Weber T."/>
            <person name="Kovacs A.T."/>
        </authorList>
    </citation>
    <scope>NUCLEOTIDE SEQUENCE</scope>
    <source>
        <strain evidence="7">G1S1</strain>
    </source>
</reference>
<dbReference type="GO" id="GO:0015648">
    <property type="term" value="F:lipid-linked peptidoglycan transporter activity"/>
    <property type="evidence" value="ECO:0007669"/>
    <property type="project" value="TreeGrafter"/>
</dbReference>
<feature type="transmembrane region" description="Helical" evidence="6">
    <location>
        <begin position="138"/>
        <end position="159"/>
    </location>
</feature>
<evidence type="ECO:0000256" key="1">
    <source>
        <dbReference type="ARBA" id="ARBA00004141"/>
    </source>
</evidence>
<dbReference type="GO" id="GO:0051301">
    <property type="term" value="P:cell division"/>
    <property type="evidence" value="ECO:0007669"/>
    <property type="project" value="InterPro"/>
</dbReference>
<protein>
    <submittedName>
        <fullName evidence="7">FtsW/RodA/SpoVE family cell cycle protein</fullName>
        <ecNumber evidence="7">2.4.1.129</ecNumber>
    </submittedName>
</protein>
<dbReference type="GO" id="GO:0005886">
    <property type="term" value="C:plasma membrane"/>
    <property type="evidence" value="ECO:0007669"/>
    <property type="project" value="TreeGrafter"/>
</dbReference>
<keyword evidence="3" id="KW-0133">Cell shape</keyword>
<organism evidence="7 8">
    <name type="scientific">Peribacillus frigoritolerans</name>
    <dbReference type="NCBI Taxonomy" id="450367"/>
    <lineage>
        <taxon>Bacteria</taxon>
        <taxon>Bacillati</taxon>
        <taxon>Bacillota</taxon>
        <taxon>Bacilli</taxon>
        <taxon>Bacillales</taxon>
        <taxon>Bacillaceae</taxon>
        <taxon>Peribacillus</taxon>
    </lineage>
</organism>
<keyword evidence="5 6" id="KW-0472">Membrane</keyword>
<feature type="transmembrane region" description="Helical" evidence="6">
    <location>
        <begin position="105"/>
        <end position="126"/>
    </location>
</feature>
<dbReference type="GO" id="GO:0008360">
    <property type="term" value="P:regulation of cell shape"/>
    <property type="evidence" value="ECO:0007669"/>
    <property type="project" value="UniProtKB-KW"/>
</dbReference>
<evidence type="ECO:0000256" key="2">
    <source>
        <dbReference type="ARBA" id="ARBA00022692"/>
    </source>
</evidence>
<dbReference type="InterPro" id="IPR001182">
    <property type="entry name" value="FtsW/RodA"/>
</dbReference>
<proteinExistence type="predicted"/>
<dbReference type="PANTHER" id="PTHR30474">
    <property type="entry name" value="CELL CYCLE PROTEIN"/>
    <property type="match status" value="1"/>
</dbReference>
<feature type="transmembrane region" description="Helical" evidence="6">
    <location>
        <begin position="282"/>
        <end position="305"/>
    </location>
</feature>
<keyword evidence="7" id="KW-0328">Glycosyltransferase</keyword>
<name>A0AAJ1VEA3_9BACI</name>
<sequence length="379" mass="42248">MKNSKLDYNLITLLLLLFITSCIAILNAQDFGQYEGNFLFRQITWYIVGIGIIAGIMYLDSEQIFRLNWFIYSFSIILLIALILAPESIAREINGAKSWFQLPGIGSLQPAEFTKISLIICLSFLVQKHHEKYLDKTLKTDLLLLIKMGAATVLPILLIMLQPDLGTSLVLICIFTGIFIVSGISWKIISVIFIIISLISSILIYLVFFNPEMLQSMGFATYQLGRIYAWIDPESYASGEGYNLTKALLAIGSGGVYGYLEKGIYVPEAHTDFIFSVISSKYGFFGASILVTIYFLLISSIVKLALDVKNSFESYICTGVTSMIFFHVFENIGMNIGLVPITGIPLPFISYGGSSLIGNMLAMGLVFSISYRKKTFMFD</sequence>
<feature type="transmembrane region" description="Helical" evidence="6">
    <location>
        <begin position="38"/>
        <end position="59"/>
    </location>
</feature>
<dbReference type="PROSITE" id="PS00428">
    <property type="entry name" value="FTSW_RODA_SPOVE"/>
    <property type="match status" value="1"/>
</dbReference>
<feature type="transmembrane region" description="Helical" evidence="6">
    <location>
        <begin position="165"/>
        <end position="184"/>
    </location>
</feature>
<evidence type="ECO:0000256" key="3">
    <source>
        <dbReference type="ARBA" id="ARBA00022960"/>
    </source>
</evidence>
<feature type="transmembrane region" description="Helical" evidence="6">
    <location>
        <begin position="66"/>
        <end position="85"/>
    </location>
</feature>
<dbReference type="PANTHER" id="PTHR30474:SF1">
    <property type="entry name" value="PEPTIDOGLYCAN GLYCOSYLTRANSFERASE MRDB"/>
    <property type="match status" value="1"/>
</dbReference>
<comment type="caution">
    <text evidence="7">The sequence shown here is derived from an EMBL/GenBank/DDBJ whole genome shotgun (WGS) entry which is preliminary data.</text>
</comment>
<evidence type="ECO:0000313" key="8">
    <source>
        <dbReference type="Proteomes" id="UP001238973"/>
    </source>
</evidence>
<dbReference type="RefSeq" id="WP_048680411.1">
    <property type="nucleotide sequence ID" value="NZ_CP084539.1"/>
</dbReference>
<keyword evidence="2 6" id="KW-0812">Transmembrane</keyword>
<evidence type="ECO:0000313" key="7">
    <source>
        <dbReference type="EMBL" id="MDM5286540.1"/>
    </source>
</evidence>
<evidence type="ECO:0000256" key="5">
    <source>
        <dbReference type="ARBA" id="ARBA00023136"/>
    </source>
</evidence>
<dbReference type="Pfam" id="PF01098">
    <property type="entry name" value="FTSW_RODA_SPOVE"/>
    <property type="match status" value="1"/>
</dbReference>
<comment type="subcellular location">
    <subcellularLocation>
        <location evidence="1">Membrane</location>
        <topology evidence="1">Multi-pass membrane protein</topology>
    </subcellularLocation>
</comment>
<gene>
    <name evidence="7" type="ORF">QUF85_24970</name>
</gene>
<keyword evidence="7" id="KW-0808">Transferase</keyword>
<dbReference type="AlphaFoldDB" id="A0AAJ1VEA3"/>
<dbReference type="Proteomes" id="UP001238973">
    <property type="component" value="Unassembled WGS sequence"/>
</dbReference>
<dbReference type="GO" id="GO:0016757">
    <property type="term" value="F:glycosyltransferase activity"/>
    <property type="evidence" value="ECO:0007669"/>
    <property type="project" value="UniProtKB-KW"/>
</dbReference>
<dbReference type="GO" id="GO:0032153">
    <property type="term" value="C:cell division site"/>
    <property type="evidence" value="ECO:0007669"/>
    <property type="project" value="TreeGrafter"/>
</dbReference>
<feature type="transmembrane region" description="Helical" evidence="6">
    <location>
        <begin position="191"/>
        <end position="209"/>
    </location>
</feature>
<keyword evidence="4 6" id="KW-1133">Transmembrane helix</keyword>
<dbReference type="EMBL" id="JAUCFI010000003">
    <property type="protein sequence ID" value="MDM5286540.1"/>
    <property type="molecule type" value="Genomic_DNA"/>
</dbReference>
<feature type="transmembrane region" description="Helical" evidence="6">
    <location>
        <begin position="312"/>
        <end position="329"/>
    </location>
</feature>
<feature type="transmembrane region" description="Helical" evidence="6">
    <location>
        <begin position="349"/>
        <end position="371"/>
    </location>
</feature>
<dbReference type="EC" id="2.4.1.129" evidence="7"/>
<evidence type="ECO:0000256" key="4">
    <source>
        <dbReference type="ARBA" id="ARBA00022989"/>
    </source>
</evidence>